<evidence type="ECO:0000313" key="3">
    <source>
        <dbReference type="EMBL" id="MDZ5474183.1"/>
    </source>
</evidence>
<protein>
    <submittedName>
        <fullName evidence="3">TnsA endonuclease N-terminal domain-containing protein</fullName>
    </submittedName>
</protein>
<dbReference type="CDD" id="cd22362">
    <property type="entry name" value="TnsA_endonuclease-like"/>
    <property type="match status" value="1"/>
</dbReference>
<dbReference type="Proteomes" id="UP001290455">
    <property type="component" value="Unassembled WGS sequence"/>
</dbReference>
<dbReference type="EMBL" id="JAXOFX010000021">
    <property type="protein sequence ID" value="MDZ5474183.1"/>
    <property type="molecule type" value="Genomic_DNA"/>
</dbReference>
<gene>
    <name evidence="3" type="ORF">SM124_21035</name>
</gene>
<dbReference type="Pfam" id="PF08722">
    <property type="entry name" value="Tn7_TnsA-like_N"/>
    <property type="match status" value="1"/>
</dbReference>
<dbReference type="SUPFAM" id="SSF52980">
    <property type="entry name" value="Restriction endonuclease-like"/>
    <property type="match status" value="1"/>
</dbReference>
<dbReference type="InterPro" id="IPR014833">
    <property type="entry name" value="TnsA_N"/>
</dbReference>
<reference evidence="3 4" key="1">
    <citation type="submission" date="2023-11" db="EMBL/GenBank/DDBJ databases">
        <title>Bacillus jintuensis, isolated from a mudflat on the Beibu Gulf coast.</title>
        <authorList>
            <person name="Li M."/>
        </authorList>
    </citation>
    <scope>NUCLEOTIDE SEQUENCE [LARGE SCALE GENOMIC DNA]</scope>
    <source>
        <strain evidence="3 4">31A1R</strain>
    </source>
</reference>
<feature type="domain" description="TnsA endonuclease C-terminal" evidence="1">
    <location>
        <begin position="170"/>
        <end position="251"/>
    </location>
</feature>
<proteinExistence type="predicted"/>
<organism evidence="3 4">
    <name type="scientific">Robertmurraya mangrovi</name>
    <dbReference type="NCBI Taxonomy" id="3098077"/>
    <lineage>
        <taxon>Bacteria</taxon>
        <taxon>Bacillati</taxon>
        <taxon>Bacillota</taxon>
        <taxon>Bacilli</taxon>
        <taxon>Bacillales</taxon>
        <taxon>Bacillaceae</taxon>
        <taxon>Robertmurraya</taxon>
    </lineage>
</organism>
<dbReference type="Gene3D" id="1.10.10.10">
    <property type="entry name" value="Winged helix-like DNA-binding domain superfamily/Winged helix DNA-binding domain"/>
    <property type="match status" value="1"/>
</dbReference>
<evidence type="ECO:0000259" key="1">
    <source>
        <dbReference type="Pfam" id="PF08721"/>
    </source>
</evidence>
<dbReference type="Gene3D" id="3.40.1350.10">
    <property type="match status" value="1"/>
</dbReference>
<dbReference type="InterPro" id="IPR036388">
    <property type="entry name" value="WH-like_DNA-bd_sf"/>
</dbReference>
<evidence type="ECO:0000313" key="4">
    <source>
        <dbReference type="Proteomes" id="UP001290455"/>
    </source>
</evidence>
<feature type="domain" description="TnsA endonuclease N-terminal" evidence="2">
    <location>
        <begin position="74"/>
        <end position="168"/>
    </location>
</feature>
<dbReference type="Pfam" id="PF08721">
    <property type="entry name" value="Tn7_Tnp_TnsA_C"/>
    <property type="match status" value="1"/>
</dbReference>
<sequence length="281" mass="33691">MVKSKYSWTEEKIERYIKEGRGTGELSEYKPWLTIQDVPSKGKVRRVKGWKTKRNHHLLSKLERNFFYICEWSDHIIDTREQFPLDRIETLRIANEIGVRHPFDKDTETPIVMTTDFLLTIRQNGNLTYLARTIKPSEYLEDPRVIEKFEIELRYWTERKVDWKIVTEADLSDVFFRNMEAIRDSYFLTDEEDVTLLNTYFNFLQFSTKKVPWKSLLECSEEFDREYNLDSGTAIAFTRHLIASKKLIIDIMKKIDFRRTKLEEITLCGNKVDDVYEYFIS</sequence>
<accession>A0ABU5J460</accession>
<keyword evidence="3" id="KW-0378">Hydrolase</keyword>
<keyword evidence="4" id="KW-1185">Reference proteome</keyword>
<keyword evidence="3" id="KW-0255">Endonuclease</keyword>
<dbReference type="GO" id="GO:0004519">
    <property type="term" value="F:endonuclease activity"/>
    <property type="evidence" value="ECO:0007669"/>
    <property type="project" value="UniProtKB-KW"/>
</dbReference>
<keyword evidence="3" id="KW-0540">Nuclease</keyword>
<dbReference type="InterPro" id="IPR011335">
    <property type="entry name" value="Restrct_endonuc-II-like"/>
</dbReference>
<comment type="caution">
    <text evidence="3">The sequence shown here is derived from an EMBL/GenBank/DDBJ whole genome shotgun (WGS) entry which is preliminary data.</text>
</comment>
<name>A0ABU5J460_9BACI</name>
<dbReference type="InterPro" id="IPR011856">
    <property type="entry name" value="tRNA_endonuc-like_dom_sf"/>
</dbReference>
<dbReference type="InterPro" id="IPR014832">
    <property type="entry name" value="TnsA_C"/>
</dbReference>
<dbReference type="RefSeq" id="WP_322448477.1">
    <property type="nucleotide sequence ID" value="NZ_JAXOFX010000021.1"/>
</dbReference>
<evidence type="ECO:0000259" key="2">
    <source>
        <dbReference type="Pfam" id="PF08722"/>
    </source>
</evidence>